<keyword evidence="3" id="KW-0804">Transcription</keyword>
<keyword evidence="4" id="KW-0539">Nucleus</keyword>
<comment type="caution">
    <text evidence="5">The sequence shown here is derived from an EMBL/GenBank/DDBJ whole genome shotgun (WGS) entry which is preliminary data.</text>
</comment>
<dbReference type="InterPro" id="IPR024738">
    <property type="entry name" value="Hfi1/Tada1"/>
</dbReference>
<organism evidence="5 6">
    <name type="scientific">Pneumocystis jirovecii (strain RU7)</name>
    <name type="common">Human pneumocystis pneumonia agent</name>
    <dbReference type="NCBI Taxonomy" id="1408657"/>
    <lineage>
        <taxon>Eukaryota</taxon>
        <taxon>Fungi</taxon>
        <taxon>Dikarya</taxon>
        <taxon>Ascomycota</taxon>
        <taxon>Taphrinomycotina</taxon>
        <taxon>Pneumocystomycetes</taxon>
        <taxon>Pneumocystaceae</taxon>
        <taxon>Pneumocystis</taxon>
    </lineage>
</organism>
<gene>
    <name evidence="5" type="ORF">T551_01192</name>
</gene>
<dbReference type="AlphaFoldDB" id="A0A0W4ZRX1"/>
<dbReference type="RefSeq" id="XP_018230109.1">
    <property type="nucleotide sequence ID" value="XM_018373455.1"/>
</dbReference>
<dbReference type="VEuPathDB" id="FungiDB:T551_01192"/>
<dbReference type="CDD" id="cd22933">
    <property type="entry name" value="HFD_HFI1"/>
    <property type="match status" value="1"/>
</dbReference>
<evidence type="ECO:0000256" key="3">
    <source>
        <dbReference type="ARBA" id="ARBA00023163"/>
    </source>
</evidence>
<evidence type="ECO:0000313" key="5">
    <source>
        <dbReference type="EMBL" id="KTW31119.1"/>
    </source>
</evidence>
<dbReference type="GO" id="GO:0000124">
    <property type="term" value="C:SAGA complex"/>
    <property type="evidence" value="ECO:0007669"/>
    <property type="project" value="EnsemblFungi"/>
</dbReference>
<dbReference type="PANTHER" id="PTHR21277:SF5">
    <property type="entry name" value="TRANSCRIPTIONAL ADAPTER 1"/>
    <property type="match status" value="1"/>
</dbReference>
<evidence type="ECO:0000313" key="6">
    <source>
        <dbReference type="Proteomes" id="UP000053447"/>
    </source>
</evidence>
<evidence type="ECO:0000256" key="2">
    <source>
        <dbReference type="ARBA" id="ARBA00023015"/>
    </source>
</evidence>
<dbReference type="eggNOG" id="ENOG502RX84">
    <property type="taxonomic scope" value="Eukaryota"/>
</dbReference>
<dbReference type="GeneID" id="28939710"/>
<dbReference type="PANTHER" id="PTHR21277">
    <property type="entry name" value="TRANSCRIPTIONAL ADAPTER 1"/>
    <property type="match status" value="1"/>
</dbReference>
<dbReference type="GO" id="GO:0006357">
    <property type="term" value="P:regulation of transcription by RNA polymerase II"/>
    <property type="evidence" value="ECO:0007669"/>
    <property type="project" value="TreeGrafter"/>
</dbReference>
<comment type="subcellular location">
    <subcellularLocation>
        <location evidence="1">Nucleus</location>
    </subcellularLocation>
</comment>
<dbReference type="STRING" id="1408657.A0A0W4ZRX1"/>
<dbReference type="OrthoDB" id="10264870at2759"/>
<reference evidence="6" key="1">
    <citation type="journal article" date="2016" name="Nat. Commun.">
        <title>Genome analysis of three Pneumocystis species reveals adaptation mechanisms to life exclusively in mammalian hosts.</title>
        <authorList>
            <person name="Ma L."/>
            <person name="Chen Z."/>
            <person name="Huang D.W."/>
            <person name="Kutty G."/>
            <person name="Ishihara M."/>
            <person name="Wang H."/>
            <person name="Abouelleil A."/>
            <person name="Bishop L."/>
            <person name="Davey E."/>
            <person name="Deng R."/>
            <person name="Deng X."/>
            <person name="Fan L."/>
            <person name="Fantoni G."/>
            <person name="Fitzgerald M."/>
            <person name="Gogineni E."/>
            <person name="Goldberg J.M."/>
            <person name="Handley G."/>
            <person name="Hu X."/>
            <person name="Huber C."/>
            <person name="Jiao X."/>
            <person name="Jones K."/>
            <person name="Levin J.Z."/>
            <person name="Liu Y."/>
            <person name="Macdonald P."/>
            <person name="Melnikov A."/>
            <person name="Raley C."/>
            <person name="Sassi M."/>
            <person name="Sherman B.T."/>
            <person name="Song X."/>
            <person name="Sykes S."/>
            <person name="Tran B."/>
            <person name="Walsh L."/>
            <person name="Xia Y."/>
            <person name="Yang J."/>
            <person name="Young S."/>
            <person name="Zeng Q."/>
            <person name="Zheng X."/>
            <person name="Stephens R."/>
            <person name="Nusbaum C."/>
            <person name="Birren B.W."/>
            <person name="Azadi P."/>
            <person name="Lempicki R.A."/>
            <person name="Cuomo C.A."/>
            <person name="Kovacs J.A."/>
        </authorList>
    </citation>
    <scope>NUCLEOTIDE SEQUENCE [LARGE SCALE GENOMIC DNA]</scope>
    <source>
        <strain evidence="6">RU7</strain>
    </source>
</reference>
<accession>A0A0W4ZRX1</accession>
<dbReference type="Pfam" id="PF12767">
    <property type="entry name" value="SAGA-Tad1"/>
    <property type="match status" value="1"/>
</dbReference>
<evidence type="ECO:0000256" key="4">
    <source>
        <dbReference type="ARBA" id="ARBA00023242"/>
    </source>
</evidence>
<dbReference type="GO" id="GO:0005634">
    <property type="term" value="C:nucleus"/>
    <property type="evidence" value="ECO:0007669"/>
    <property type="project" value="UniProtKB-SubCell"/>
</dbReference>
<proteinExistence type="predicted"/>
<dbReference type="Proteomes" id="UP000053447">
    <property type="component" value="Unassembled WGS sequence"/>
</dbReference>
<dbReference type="EMBL" id="LFWA01000005">
    <property type="protein sequence ID" value="KTW31119.1"/>
    <property type="molecule type" value="Genomic_DNA"/>
</dbReference>
<dbReference type="GO" id="GO:0003713">
    <property type="term" value="F:transcription coactivator activity"/>
    <property type="evidence" value="ECO:0007669"/>
    <property type="project" value="TreeGrafter"/>
</dbReference>
<keyword evidence="6" id="KW-1185">Reference proteome</keyword>
<sequence length="336" mass="39000">MTRIEINPLLRKLRLVLKNKWAQYQIIITSFISGKMNREEFDLQINSILKKKYFYLHNELLLGIYTNAICDFPPEKSYVFEWTKKMKEFEQTDANDQKSWLKSEIMSLHYLDRIRIKSIKKDSLDRLQELPNILFENRIAKLPKIPLCKDKVYIANYVNDIQKGYHVPLSCDSMEMPDIDSLRERSLAIALESGLIGGLKEGVPEIVLAGLEHHLKNVLAITISKVRFQIPNESIQTENLNNIILFNQNKYKKKQIIKKCSSLTVEELSLAFQLAPFSLVETPPPITRIWATILTNNTTYQDNKVEEAVLNIMKENPECKERYELALILDELLAGV</sequence>
<protein>
    <submittedName>
        <fullName evidence="5">Uncharacterized protein</fullName>
    </submittedName>
</protein>
<name>A0A0W4ZRX1_PNEJ7</name>
<keyword evidence="2" id="KW-0805">Transcription regulation</keyword>
<evidence type="ECO:0000256" key="1">
    <source>
        <dbReference type="ARBA" id="ARBA00004123"/>
    </source>
</evidence>